<dbReference type="AlphaFoldDB" id="M2XQ91"/>
<evidence type="ECO:0000313" key="3">
    <source>
        <dbReference type="Proteomes" id="UP000054226"/>
    </source>
</evidence>
<reference evidence="2 3" key="1">
    <citation type="journal article" date="2013" name="Genome Announc.">
        <title>Draft Genome Sequence of Amycolatopsis decaplanina Strain DSM 44594T.</title>
        <authorList>
            <person name="Kaur N."/>
            <person name="Kumar S."/>
            <person name="Bala M."/>
            <person name="Raghava G.P."/>
            <person name="Mayilraj S."/>
        </authorList>
    </citation>
    <scope>NUCLEOTIDE SEQUENCE [LARGE SCALE GENOMIC DNA]</scope>
    <source>
        <strain evidence="2 3">DSM 44594</strain>
    </source>
</reference>
<dbReference type="Proteomes" id="UP000054226">
    <property type="component" value="Unassembled WGS sequence"/>
</dbReference>
<evidence type="ECO:0000313" key="2">
    <source>
        <dbReference type="EMBL" id="EME51365.1"/>
    </source>
</evidence>
<dbReference type="OrthoDB" id="4075938at2"/>
<comment type="caution">
    <text evidence="2">The sequence shown here is derived from an EMBL/GenBank/DDBJ whole genome shotgun (WGS) entry which is preliminary data.</text>
</comment>
<dbReference type="PATRIC" id="fig|1284240.4.peg.7470"/>
<name>M2XQ91_9PSEU</name>
<dbReference type="InterPro" id="IPR036388">
    <property type="entry name" value="WH-like_DNA-bd_sf"/>
</dbReference>
<dbReference type="RefSeq" id="WP_007035101.1">
    <property type="nucleotide sequence ID" value="NZ_AOHO01000079.1"/>
</dbReference>
<keyword evidence="3" id="KW-1185">Reference proteome</keyword>
<organism evidence="2 3">
    <name type="scientific">Amycolatopsis decaplanina DSM 44594</name>
    <dbReference type="NCBI Taxonomy" id="1284240"/>
    <lineage>
        <taxon>Bacteria</taxon>
        <taxon>Bacillati</taxon>
        <taxon>Actinomycetota</taxon>
        <taxon>Actinomycetes</taxon>
        <taxon>Pseudonocardiales</taxon>
        <taxon>Pseudonocardiaceae</taxon>
        <taxon>Amycolatopsis</taxon>
    </lineage>
</organism>
<accession>M2XQ91</accession>
<proteinExistence type="predicted"/>
<dbReference type="EMBL" id="AOHO01000079">
    <property type="protein sequence ID" value="EME51365.1"/>
    <property type="molecule type" value="Genomic_DNA"/>
</dbReference>
<dbReference type="InterPro" id="IPR005561">
    <property type="entry name" value="ANTAR"/>
</dbReference>
<evidence type="ECO:0000259" key="1">
    <source>
        <dbReference type="SMART" id="SM01012"/>
    </source>
</evidence>
<gene>
    <name evidence="2" type="ORF">H074_36627</name>
</gene>
<dbReference type="Gene3D" id="1.10.10.10">
    <property type="entry name" value="Winged helix-like DNA-binding domain superfamily/Winged helix DNA-binding domain"/>
    <property type="match status" value="1"/>
</dbReference>
<sequence length="297" mass="31567">MWDGTGGRYDPTALRGLIDNERARADRAAAVARRHESLMETAIASMRPFHSRMAELHRATERKHRAAADTHAGYLDAIGRWADLPEEPFSSPPAFMKVAAEASGIRSLAVSLFGISGSEASVVVSDPIAARAHDLEYALGEGPSRGTLVKPGVCGEPEFVSRWPQFAPAAREFGVRSVVSARLGPAGTPMGSLTAYRSEPEPDAEVARSVGVLAEVLTTTALDPAVRLDVDDGLPVHPLFGDVDLCVVAHQATGVVMATHDCSAADALALIHAHAFARDESVTELSRAIVARTYRLS</sequence>
<dbReference type="GO" id="GO:0003723">
    <property type="term" value="F:RNA binding"/>
    <property type="evidence" value="ECO:0007669"/>
    <property type="project" value="InterPro"/>
</dbReference>
<dbReference type="SMART" id="SM01012">
    <property type="entry name" value="ANTAR"/>
    <property type="match status" value="1"/>
</dbReference>
<feature type="domain" description="ANTAR" evidence="1">
    <location>
        <begin position="247"/>
        <end position="290"/>
    </location>
</feature>
<protein>
    <recommendedName>
        <fullName evidence="1">ANTAR domain-containing protein</fullName>
    </recommendedName>
</protein>